<gene>
    <name evidence="2" type="ORF">GCM10010269_70740</name>
</gene>
<organism evidence="2 3">
    <name type="scientific">Streptomyces humidus</name>
    <dbReference type="NCBI Taxonomy" id="52259"/>
    <lineage>
        <taxon>Bacteria</taxon>
        <taxon>Bacillati</taxon>
        <taxon>Actinomycetota</taxon>
        <taxon>Actinomycetes</taxon>
        <taxon>Kitasatosporales</taxon>
        <taxon>Streptomycetaceae</taxon>
        <taxon>Streptomyces</taxon>
    </lineage>
</organism>
<accession>A0A918G7N8</accession>
<evidence type="ECO:0000313" key="3">
    <source>
        <dbReference type="Proteomes" id="UP000606194"/>
    </source>
</evidence>
<evidence type="ECO:0000256" key="1">
    <source>
        <dbReference type="SAM" id="MobiDB-lite"/>
    </source>
</evidence>
<protein>
    <submittedName>
        <fullName evidence="2">Uncharacterized protein</fullName>
    </submittedName>
</protein>
<keyword evidence="3" id="KW-1185">Reference proteome</keyword>
<name>A0A918G7N8_9ACTN</name>
<dbReference type="Proteomes" id="UP000606194">
    <property type="component" value="Unassembled WGS sequence"/>
</dbReference>
<comment type="caution">
    <text evidence="2">The sequence shown here is derived from an EMBL/GenBank/DDBJ whole genome shotgun (WGS) entry which is preliminary data.</text>
</comment>
<reference evidence="2" key="2">
    <citation type="submission" date="2020-09" db="EMBL/GenBank/DDBJ databases">
        <authorList>
            <person name="Sun Q."/>
            <person name="Ohkuma M."/>
        </authorList>
    </citation>
    <scope>NUCLEOTIDE SEQUENCE</scope>
    <source>
        <strain evidence="2">JCM 4386</strain>
    </source>
</reference>
<reference evidence="2" key="1">
    <citation type="journal article" date="2014" name="Int. J. Syst. Evol. Microbiol.">
        <title>Complete genome sequence of Corynebacterium casei LMG S-19264T (=DSM 44701T), isolated from a smear-ripened cheese.</title>
        <authorList>
            <consortium name="US DOE Joint Genome Institute (JGI-PGF)"/>
            <person name="Walter F."/>
            <person name="Albersmeier A."/>
            <person name="Kalinowski J."/>
            <person name="Ruckert C."/>
        </authorList>
    </citation>
    <scope>NUCLEOTIDE SEQUENCE</scope>
    <source>
        <strain evidence="2">JCM 4386</strain>
    </source>
</reference>
<dbReference type="AlphaFoldDB" id="A0A918G7N8"/>
<evidence type="ECO:0000313" key="2">
    <source>
        <dbReference type="EMBL" id="GGS21675.1"/>
    </source>
</evidence>
<dbReference type="EMBL" id="BMTL01000039">
    <property type="protein sequence ID" value="GGS21675.1"/>
    <property type="molecule type" value="Genomic_DNA"/>
</dbReference>
<proteinExistence type="predicted"/>
<feature type="region of interest" description="Disordered" evidence="1">
    <location>
        <begin position="59"/>
        <end position="88"/>
    </location>
</feature>
<sequence>MAGAAVHQGRLVRDAVEVQFEHVLRHPGTVLSESWSRQRGAVRKTTPLSLIIRRIPSRRIPPDRGSRQIPSGSDRLRAGLGVGPAVIR</sequence>